<evidence type="ECO:0000313" key="3">
    <source>
        <dbReference type="EMBL" id="KAJ8489337.1"/>
    </source>
</evidence>
<feature type="compositionally biased region" description="Basic and acidic residues" evidence="1">
    <location>
        <begin position="1"/>
        <end position="14"/>
    </location>
</feature>
<gene>
    <name evidence="3" type="ORF">ONZ51_g2988</name>
</gene>
<dbReference type="InterPro" id="IPR000210">
    <property type="entry name" value="BTB/POZ_dom"/>
</dbReference>
<name>A0AAD7TYK7_9APHY</name>
<dbReference type="Proteomes" id="UP001215151">
    <property type="component" value="Unassembled WGS sequence"/>
</dbReference>
<reference evidence="3" key="1">
    <citation type="submission" date="2022-11" db="EMBL/GenBank/DDBJ databases">
        <title>Genome Sequence of Cubamyces cubensis.</title>
        <authorList>
            <person name="Buettner E."/>
        </authorList>
    </citation>
    <scope>NUCLEOTIDE SEQUENCE</scope>
    <source>
        <strain evidence="3">MPL-01</strain>
    </source>
</reference>
<evidence type="ECO:0000256" key="1">
    <source>
        <dbReference type="SAM" id="MobiDB-lite"/>
    </source>
</evidence>
<dbReference type="SUPFAM" id="SSF54695">
    <property type="entry name" value="POZ domain"/>
    <property type="match status" value="1"/>
</dbReference>
<organism evidence="3 4">
    <name type="scientific">Trametes cubensis</name>
    <dbReference type="NCBI Taxonomy" id="1111947"/>
    <lineage>
        <taxon>Eukaryota</taxon>
        <taxon>Fungi</taxon>
        <taxon>Dikarya</taxon>
        <taxon>Basidiomycota</taxon>
        <taxon>Agaricomycotina</taxon>
        <taxon>Agaricomycetes</taxon>
        <taxon>Polyporales</taxon>
        <taxon>Polyporaceae</taxon>
        <taxon>Trametes</taxon>
    </lineage>
</organism>
<sequence>MSTSLKDEASEKPKLPRPPFDNPATNTILRSSDGVLFRVHSVIVAEASEVFAGMFAFPQPPRDDISPADSDDDYASDGTPIVQLEEDSETLDRLLRLCYPIADPVFEDPVAVRPVLAAALKYDMDEAVALLKKALLSFVPTRPLEAWGVACAMGLEEETMVAARGLCGPVTYTRSALPALRGVSAGQYWRLLKFIRRDGIVDGAFSFWDADPRVALGDPVLPEESIPNPPKGASEAITLKERPDTNITCRSSDGVEFHAHKEVLHGASSVLSRRIIEAEHSILSRNPEWDGRHPPPPPVTLEFDEPASTLSPLLELCYHACLPSAQIDLRRARSLPLRTVCALAKAAKKYKMKSRIDPYGISDVLDTAFDAAALASPLKTYLYMVDAGLQRYVDRIERTVFARYPYQYGWFPEMDAIPAAAFHELVMQHHAHGIFGHGFFARFVNEDLDADSDPDEEST</sequence>
<evidence type="ECO:0000259" key="2">
    <source>
        <dbReference type="PROSITE" id="PS50097"/>
    </source>
</evidence>
<protein>
    <recommendedName>
        <fullName evidence="2">BTB domain-containing protein</fullName>
    </recommendedName>
</protein>
<feature type="region of interest" description="Disordered" evidence="1">
    <location>
        <begin position="1"/>
        <end position="25"/>
    </location>
</feature>
<dbReference type="EMBL" id="JAPEVG010000050">
    <property type="protein sequence ID" value="KAJ8489337.1"/>
    <property type="molecule type" value="Genomic_DNA"/>
</dbReference>
<dbReference type="AlphaFoldDB" id="A0AAD7TYK7"/>
<comment type="caution">
    <text evidence="3">The sequence shown here is derived from an EMBL/GenBank/DDBJ whole genome shotgun (WGS) entry which is preliminary data.</text>
</comment>
<accession>A0AAD7TYK7</accession>
<feature type="domain" description="BTB" evidence="2">
    <location>
        <begin position="25"/>
        <end position="99"/>
    </location>
</feature>
<dbReference type="InterPro" id="IPR011333">
    <property type="entry name" value="SKP1/BTB/POZ_sf"/>
</dbReference>
<proteinExistence type="predicted"/>
<keyword evidence="4" id="KW-1185">Reference proteome</keyword>
<dbReference type="PROSITE" id="PS50097">
    <property type="entry name" value="BTB"/>
    <property type="match status" value="1"/>
</dbReference>
<dbReference type="SMART" id="SM00225">
    <property type="entry name" value="BTB"/>
    <property type="match status" value="2"/>
</dbReference>
<evidence type="ECO:0000313" key="4">
    <source>
        <dbReference type="Proteomes" id="UP001215151"/>
    </source>
</evidence>
<dbReference type="CDD" id="cd18186">
    <property type="entry name" value="BTB_POZ_ZBTB_KLHL-like"/>
    <property type="match status" value="1"/>
</dbReference>
<dbReference type="Gene3D" id="3.30.710.10">
    <property type="entry name" value="Potassium Channel Kv1.1, Chain A"/>
    <property type="match status" value="2"/>
</dbReference>